<gene>
    <name evidence="1" type="ORF">BT96DRAFT_986836</name>
</gene>
<keyword evidence="2" id="KW-1185">Reference proteome</keyword>
<dbReference type="AlphaFoldDB" id="A0A6A4I966"/>
<evidence type="ECO:0000313" key="2">
    <source>
        <dbReference type="Proteomes" id="UP000799118"/>
    </source>
</evidence>
<reference evidence="1" key="1">
    <citation type="journal article" date="2019" name="Environ. Microbiol.">
        <title>Fungal ecological strategies reflected in gene transcription - a case study of two litter decomposers.</title>
        <authorList>
            <person name="Barbi F."/>
            <person name="Kohler A."/>
            <person name="Barry K."/>
            <person name="Baskaran P."/>
            <person name="Daum C."/>
            <person name="Fauchery L."/>
            <person name="Ihrmark K."/>
            <person name="Kuo A."/>
            <person name="LaButti K."/>
            <person name="Lipzen A."/>
            <person name="Morin E."/>
            <person name="Grigoriev I.V."/>
            <person name="Henrissat B."/>
            <person name="Lindahl B."/>
            <person name="Martin F."/>
        </authorList>
    </citation>
    <scope>NUCLEOTIDE SEQUENCE</scope>
    <source>
        <strain evidence="1">JB14</strain>
    </source>
</reference>
<accession>A0A6A4I966</accession>
<name>A0A6A4I966_9AGAR</name>
<evidence type="ECO:0000313" key="1">
    <source>
        <dbReference type="EMBL" id="KAE9407229.1"/>
    </source>
</evidence>
<organism evidence="1 2">
    <name type="scientific">Gymnopus androsaceus JB14</name>
    <dbReference type="NCBI Taxonomy" id="1447944"/>
    <lineage>
        <taxon>Eukaryota</taxon>
        <taxon>Fungi</taxon>
        <taxon>Dikarya</taxon>
        <taxon>Basidiomycota</taxon>
        <taxon>Agaricomycotina</taxon>
        <taxon>Agaricomycetes</taxon>
        <taxon>Agaricomycetidae</taxon>
        <taxon>Agaricales</taxon>
        <taxon>Marasmiineae</taxon>
        <taxon>Omphalotaceae</taxon>
        <taxon>Gymnopus</taxon>
    </lineage>
</organism>
<proteinExistence type="predicted"/>
<dbReference type="EMBL" id="ML769397">
    <property type="protein sequence ID" value="KAE9407229.1"/>
    <property type="molecule type" value="Genomic_DNA"/>
</dbReference>
<dbReference type="Proteomes" id="UP000799118">
    <property type="component" value="Unassembled WGS sequence"/>
</dbReference>
<protein>
    <submittedName>
        <fullName evidence="1">Uncharacterized protein</fullName>
    </submittedName>
</protein>
<sequence length="100" mass="11677">MPIVFAFLRPFVFAFLRSSSLHLYAQTIRSTPVIHVCLHRHPHSWFQWEPVTAIWLFTPIILLHVCAPTSPDPFETLHPAPHMSIPCATRPYKWECWIST</sequence>